<name>U1PF94_9EURY</name>
<dbReference type="InterPro" id="IPR011991">
    <property type="entry name" value="ArsR-like_HTH"/>
</dbReference>
<dbReference type="Pfam" id="PF13412">
    <property type="entry name" value="HTH_24"/>
    <property type="match status" value="1"/>
</dbReference>
<dbReference type="CDD" id="cd00090">
    <property type="entry name" value="HTH_ARSR"/>
    <property type="match status" value="1"/>
</dbReference>
<proteinExistence type="predicted"/>
<dbReference type="InterPro" id="IPR056504">
    <property type="entry name" value="HTH_HVO_0163_N"/>
</dbReference>
<dbReference type="Proteomes" id="UP000030649">
    <property type="component" value="Unassembled WGS sequence"/>
</dbReference>
<evidence type="ECO:0000313" key="4">
    <source>
        <dbReference type="Proteomes" id="UP000030649"/>
    </source>
</evidence>
<dbReference type="PANTHER" id="PTHR36216">
    <property type="entry name" value="TRANSCRIPTIONAL REGULATOR, TRMB"/>
    <property type="match status" value="1"/>
</dbReference>
<feature type="domain" description="HVO-0163 N-terminal HTH" evidence="2">
    <location>
        <begin position="66"/>
        <end position="136"/>
    </location>
</feature>
<protein>
    <submittedName>
        <fullName evidence="3">Uncharacterized protein conserved in archaea</fullName>
    </submittedName>
</protein>
<accession>U1PF94</accession>
<dbReference type="Gene3D" id="1.10.10.10">
    <property type="entry name" value="Winged helix-like DNA-binding domain superfamily/Winged helix DNA-binding domain"/>
    <property type="match status" value="2"/>
</dbReference>
<dbReference type="HOGENOM" id="CLU_109676_0_0_2"/>
<dbReference type="InterPro" id="IPR036390">
    <property type="entry name" value="WH_DNA-bd_sf"/>
</dbReference>
<feature type="region of interest" description="Disordered" evidence="1">
    <location>
        <begin position="29"/>
        <end position="65"/>
    </location>
</feature>
<dbReference type="PANTHER" id="PTHR36216:SF1">
    <property type="entry name" value="HTH ARSR-TYPE DOMAIN-CONTAINING PROTEIN"/>
    <property type="match status" value="1"/>
</dbReference>
<evidence type="ECO:0000256" key="1">
    <source>
        <dbReference type="SAM" id="MobiDB-lite"/>
    </source>
</evidence>
<sequence length="230" mass="25023">MGNRDIDEDKRATLRRFATIGAASPLAALGGGKLKSRADTTDEEGAQSRKGEHEQTETSVGTEKRSEVREAIVGYVGSAPGVHFSKVRDELQLGTGETQYHLRRLVDGEKLTVHRDGDYKRFFLNGQFSTFEQVALGFLRRATPRGILIELLKDPTATGADLAAVLDVSQATISTYSSKLVDAGLISRSDGDTVRQPEIILRLILRYADSLGADAVTLADEADELIQYSP</sequence>
<evidence type="ECO:0000313" key="3">
    <source>
        <dbReference type="EMBL" id="ERG90761.1"/>
    </source>
</evidence>
<evidence type="ECO:0000259" key="2">
    <source>
        <dbReference type="Pfam" id="PF24266"/>
    </source>
</evidence>
<dbReference type="SUPFAM" id="SSF46785">
    <property type="entry name" value="Winged helix' DNA-binding domain"/>
    <property type="match status" value="1"/>
</dbReference>
<feature type="compositionally biased region" description="Basic and acidic residues" evidence="1">
    <location>
        <begin position="36"/>
        <end position="65"/>
    </location>
</feature>
<gene>
    <name evidence="3" type="ORF">J07HQW1_00789</name>
</gene>
<dbReference type="AlphaFoldDB" id="U1PF94"/>
<dbReference type="Pfam" id="PF24266">
    <property type="entry name" value="HTH_HVO_0163_N"/>
    <property type="match status" value="1"/>
</dbReference>
<organism evidence="3 4">
    <name type="scientific">Haloquadratum walsbyi J07HQW1</name>
    <dbReference type="NCBI Taxonomy" id="1238424"/>
    <lineage>
        <taxon>Archaea</taxon>
        <taxon>Methanobacteriati</taxon>
        <taxon>Methanobacteriota</taxon>
        <taxon>Stenosarchaea group</taxon>
        <taxon>Halobacteria</taxon>
        <taxon>Halobacteriales</taxon>
        <taxon>Haloferacaceae</taxon>
        <taxon>Haloquadratum</taxon>
    </lineage>
</organism>
<dbReference type="InterPro" id="IPR036388">
    <property type="entry name" value="WH-like_DNA-bd_sf"/>
</dbReference>
<dbReference type="STRING" id="1238424.J07HQW1_00789"/>
<dbReference type="EMBL" id="KE356560">
    <property type="protein sequence ID" value="ERG90761.1"/>
    <property type="molecule type" value="Genomic_DNA"/>
</dbReference>
<reference evidence="3 4" key="1">
    <citation type="journal article" date="2013" name="PLoS ONE">
        <title>Assembly-driven community genomics of a hypersaline microbial ecosystem.</title>
        <authorList>
            <person name="Podell S."/>
            <person name="Ugalde J.A."/>
            <person name="Narasingarao P."/>
            <person name="Banfield J.F."/>
            <person name="Heidelberg K.B."/>
            <person name="Allen E.E."/>
        </authorList>
    </citation>
    <scope>NUCLEOTIDE SEQUENCE [LARGE SCALE GENOMIC DNA]</scope>
    <source>
        <strain evidence="4">J07HQW1</strain>
    </source>
</reference>